<feature type="compositionally biased region" description="Pro residues" evidence="1">
    <location>
        <begin position="142"/>
        <end position="157"/>
    </location>
</feature>
<evidence type="ECO:0000256" key="1">
    <source>
        <dbReference type="SAM" id="MobiDB-lite"/>
    </source>
</evidence>
<dbReference type="OrthoDB" id="9836384at2759"/>
<feature type="compositionally biased region" description="Polar residues" evidence="1">
    <location>
        <begin position="230"/>
        <end position="241"/>
    </location>
</feature>
<reference evidence="3" key="1">
    <citation type="journal article" date="2017" name="bioRxiv">
        <title>Comparative analysis of the genomes of Stylophora pistillata and Acropora digitifera provides evidence for extensive differences between species of corals.</title>
        <authorList>
            <person name="Voolstra C.R."/>
            <person name="Li Y."/>
            <person name="Liew Y.J."/>
            <person name="Baumgarten S."/>
            <person name="Zoccola D."/>
            <person name="Flot J.-F."/>
            <person name="Tambutte S."/>
            <person name="Allemand D."/>
            <person name="Aranda M."/>
        </authorList>
    </citation>
    <scope>NUCLEOTIDE SEQUENCE [LARGE SCALE GENOMIC DNA]</scope>
</reference>
<dbReference type="AlphaFoldDB" id="A0A2B4S4Z6"/>
<sequence>MAEILEEFDQPSPLPVGFCQQIPLEEYDQHSANTTQAALHELMNHLDSNPDEYYKIVRRKKADNLKLLQFMKVKMMNKLQDGYFEKYFPAEQCQEDLENLKREMASAYDYAQDGKKTGVRFSRRLAEKRKLQDPLASSTPRRPIPSAPPPPPPPPLPVINMSATSQELISPVILNTPGRVKKSYFPGTPSGTFSHERRLLQAIRDVSPRRKLHDKTSEQTKPASSEYKENNVNNNASIQSMKTSVIEQKDIAAARNSLKATRSSSDDSPYQLSKARRKESDGAQEENYSLFNMELLKKFQNARSPSSSPSGNITVADSGFESP</sequence>
<feature type="region of interest" description="Disordered" evidence="1">
    <location>
        <begin position="300"/>
        <end position="323"/>
    </location>
</feature>
<dbReference type="Proteomes" id="UP000225706">
    <property type="component" value="Unassembled WGS sequence"/>
</dbReference>
<feature type="region of interest" description="Disordered" evidence="1">
    <location>
        <begin position="123"/>
        <end position="160"/>
    </location>
</feature>
<dbReference type="EMBL" id="LSMT01000185">
    <property type="protein sequence ID" value="PFX24119.1"/>
    <property type="molecule type" value="Genomic_DNA"/>
</dbReference>
<name>A0A2B4S4Z6_STYPI</name>
<evidence type="ECO:0000313" key="2">
    <source>
        <dbReference type="EMBL" id="PFX24119.1"/>
    </source>
</evidence>
<dbReference type="STRING" id="50429.A0A2B4S4Z6"/>
<gene>
    <name evidence="2" type="ORF">AWC38_SpisGene11274</name>
</gene>
<comment type="caution">
    <text evidence="2">The sequence shown here is derived from an EMBL/GenBank/DDBJ whole genome shotgun (WGS) entry which is preliminary data.</text>
</comment>
<evidence type="ECO:0000313" key="3">
    <source>
        <dbReference type="Proteomes" id="UP000225706"/>
    </source>
</evidence>
<dbReference type="PANTHER" id="PTHR36867">
    <property type="entry name" value="MCG131172, ISOFORM CRA_A"/>
    <property type="match status" value="1"/>
</dbReference>
<keyword evidence="3" id="KW-1185">Reference proteome</keyword>
<feature type="compositionally biased region" description="Polar residues" evidence="1">
    <location>
        <begin position="258"/>
        <end position="271"/>
    </location>
</feature>
<accession>A0A2B4S4Z6</accession>
<feature type="region of interest" description="Disordered" evidence="1">
    <location>
        <begin position="256"/>
        <end position="286"/>
    </location>
</feature>
<feature type="region of interest" description="Disordered" evidence="1">
    <location>
        <begin position="203"/>
        <end position="241"/>
    </location>
</feature>
<organism evidence="2 3">
    <name type="scientific">Stylophora pistillata</name>
    <name type="common">Smooth cauliflower coral</name>
    <dbReference type="NCBI Taxonomy" id="50429"/>
    <lineage>
        <taxon>Eukaryota</taxon>
        <taxon>Metazoa</taxon>
        <taxon>Cnidaria</taxon>
        <taxon>Anthozoa</taxon>
        <taxon>Hexacorallia</taxon>
        <taxon>Scleractinia</taxon>
        <taxon>Astrocoeniina</taxon>
        <taxon>Pocilloporidae</taxon>
        <taxon>Stylophora</taxon>
    </lineage>
</organism>
<proteinExistence type="predicted"/>
<dbReference type="PANTHER" id="PTHR36867:SF1">
    <property type="entry name" value="RIKEN CDNA 2610318N02 GENE"/>
    <property type="match status" value="1"/>
</dbReference>
<protein>
    <submittedName>
        <fullName evidence="2">Uncharacterized protein</fullName>
    </submittedName>
</protein>
<feature type="compositionally biased region" description="Polar residues" evidence="1">
    <location>
        <begin position="301"/>
        <end position="315"/>
    </location>
</feature>